<dbReference type="GO" id="GO:0009446">
    <property type="term" value="P:putrescine biosynthetic process"/>
    <property type="evidence" value="ECO:0007669"/>
    <property type="project" value="InterPro"/>
</dbReference>
<protein>
    <recommendedName>
        <fullName evidence="4">Agmatine deiminase</fullName>
    </recommendedName>
</protein>
<sequence length="53" mass="6105">MEIKNDDIAIKKIQTLYSDRKVVPINVTPLYKNGGMIHCVTQQQPYKKGLEDE</sequence>
<gene>
    <name evidence="2" type="ORF">DB362_09500</name>
</gene>
<evidence type="ECO:0000313" key="3">
    <source>
        <dbReference type="Proteomes" id="UP000245607"/>
    </source>
</evidence>
<dbReference type="GO" id="GO:0004668">
    <property type="term" value="F:protein-arginine deiminase activity"/>
    <property type="evidence" value="ECO:0007669"/>
    <property type="project" value="InterPro"/>
</dbReference>
<dbReference type="Pfam" id="PF04371">
    <property type="entry name" value="PAD_porph"/>
    <property type="match status" value="1"/>
</dbReference>
<organism evidence="2 3">
    <name type="scientific">Ligilactobacillus salivarius</name>
    <dbReference type="NCBI Taxonomy" id="1624"/>
    <lineage>
        <taxon>Bacteria</taxon>
        <taxon>Bacillati</taxon>
        <taxon>Bacillota</taxon>
        <taxon>Bacilli</taxon>
        <taxon>Lactobacillales</taxon>
        <taxon>Lactobacillaceae</taxon>
        <taxon>Ligilactobacillus</taxon>
    </lineage>
</organism>
<evidence type="ECO:0008006" key="4">
    <source>
        <dbReference type="Google" id="ProtNLM"/>
    </source>
</evidence>
<dbReference type="SUPFAM" id="SSF55909">
    <property type="entry name" value="Pentein"/>
    <property type="match status" value="1"/>
</dbReference>
<dbReference type="AlphaFoldDB" id="A0A2U2M2U5"/>
<name>A0A2U2M2U5_9LACO</name>
<accession>A0A2U2M2U5</accession>
<keyword evidence="1" id="KW-0378">Hydrolase</keyword>
<comment type="caution">
    <text evidence="2">The sequence shown here is derived from an EMBL/GenBank/DDBJ whole genome shotgun (WGS) entry which is preliminary data.</text>
</comment>
<reference evidence="2 3" key="1">
    <citation type="submission" date="2018-05" db="EMBL/GenBank/DDBJ databases">
        <title>Lactobacillus salivarius genome sequencing and assembly.</title>
        <authorList>
            <person name="Audisio C."/>
            <person name="Albarracin L."/>
            <person name="Torres M.J."/>
            <person name="Hebert E.M."/>
            <person name="Saavedra L."/>
        </authorList>
    </citation>
    <scope>NUCLEOTIDE SEQUENCE [LARGE SCALE GENOMIC DNA]</scope>
    <source>
        <strain evidence="2 3">A3iob</strain>
    </source>
</reference>
<dbReference type="InterPro" id="IPR007466">
    <property type="entry name" value="Peptidyl-Arg-deiminase_porph"/>
</dbReference>
<dbReference type="Proteomes" id="UP000245607">
    <property type="component" value="Unassembled WGS sequence"/>
</dbReference>
<dbReference type="EMBL" id="QFAS01000010">
    <property type="protein sequence ID" value="PWG51066.1"/>
    <property type="molecule type" value="Genomic_DNA"/>
</dbReference>
<proteinExistence type="predicted"/>
<dbReference type="Gene3D" id="3.75.10.10">
    <property type="entry name" value="L-arginine/glycine Amidinotransferase, Chain A"/>
    <property type="match status" value="1"/>
</dbReference>
<evidence type="ECO:0000256" key="1">
    <source>
        <dbReference type="ARBA" id="ARBA00022801"/>
    </source>
</evidence>
<evidence type="ECO:0000313" key="2">
    <source>
        <dbReference type="EMBL" id="PWG51066.1"/>
    </source>
</evidence>